<dbReference type="EMBL" id="JBDJPC010000007">
    <property type="protein sequence ID" value="KAL1495104.1"/>
    <property type="molecule type" value="Genomic_DNA"/>
</dbReference>
<feature type="compositionally biased region" description="Low complexity" evidence="1">
    <location>
        <begin position="73"/>
        <end position="88"/>
    </location>
</feature>
<feature type="compositionally biased region" description="Polar residues" evidence="1">
    <location>
        <begin position="61"/>
        <end position="71"/>
    </location>
</feature>
<dbReference type="Proteomes" id="UP001566132">
    <property type="component" value="Unassembled WGS sequence"/>
</dbReference>
<comment type="caution">
    <text evidence="2">The sequence shown here is derived from an EMBL/GenBank/DDBJ whole genome shotgun (WGS) entry which is preliminary data.</text>
</comment>
<gene>
    <name evidence="2" type="ORF">ABEB36_010574</name>
</gene>
<organism evidence="2 3">
    <name type="scientific">Hypothenemus hampei</name>
    <name type="common">Coffee berry borer</name>
    <dbReference type="NCBI Taxonomy" id="57062"/>
    <lineage>
        <taxon>Eukaryota</taxon>
        <taxon>Metazoa</taxon>
        <taxon>Ecdysozoa</taxon>
        <taxon>Arthropoda</taxon>
        <taxon>Hexapoda</taxon>
        <taxon>Insecta</taxon>
        <taxon>Pterygota</taxon>
        <taxon>Neoptera</taxon>
        <taxon>Endopterygota</taxon>
        <taxon>Coleoptera</taxon>
        <taxon>Polyphaga</taxon>
        <taxon>Cucujiformia</taxon>
        <taxon>Curculionidae</taxon>
        <taxon>Scolytinae</taxon>
        <taxon>Hypothenemus</taxon>
    </lineage>
</organism>
<accession>A0ABD1EK87</accession>
<keyword evidence="3" id="KW-1185">Reference proteome</keyword>
<feature type="region of interest" description="Disordered" evidence="1">
    <location>
        <begin position="29"/>
        <end position="116"/>
    </location>
</feature>
<evidence type="ECO:0000313" key="3">
    <source>
        <dbReference type="Proteomes" id="UP001566132"/>
    </source>
</evidence>
<evidence type="ECO:0000313" key="2">
    <source>
        <dbReference type="EMBL" id="KAL1495104.1"/>
    </source>
</evidence>
<dbReference type="AlphaFoldDB" id="A0ABD1EK87"/>
<evidence type="ECO:0000256" key="1">
    <source>
        <dbReference type="SAM" id="MobiDB-lite"/>
    </source>
</evidence>
<sequence>MQKLKPHAVPSLCLKPVRTQWLLRLRSQLTETEEGGGGGDIGTSFPMPSTSQFHPEKPLQTYLQLKTTESVESIGSTNSTSTSTSTISEAKKRKFMSSSDSEGLKGSLKSVESYYD</sequence>
<proteinExistence type="predicted"/>
<name>A0ABD1EK87_HYPHA</name>
<protein>
    <submittedName>
        <fullName evidence="2">Uncharacterized protein</fullName>
    </submittedName>
</protein>
<reference evidence="2 3" key="1">
    <citation type="submission" date="2024-05" db="EMBL/GenBank/DDBJ databases">
        <title>Genetic variation in Jamaican populations of the coffee berry borer (Hypothenemus hampei).</title>
        <authorList>
            <person name="Errbii M."/>
            <person name="Myrie A."/>
        </authorList>
    </citation>
    <scope>NUCLEOTIDE SEQUENCE [LARGE SCALE GENOMIC DNA]</scope>
    <source>
        <strain evidence="2">JA-Hopewell-2020-01-JO</strain>
        <tissue evidence="2">Whole body</tissue>
    </source>
</reference>